<dbReference type="Pfam" id="PF01171">
    <property type="entry name" value="ATP_bind_3"/>
    <property type="match status" value="1"/>
</dbReference>
<proteinExistence type="inferred from homology"/>
<gene>
    <name evidence="6 8" type="primary">tilS</name>
    <name evidence="8" type="ORF">E7027_02780</name>
</gene>
<dbReference type="GO" id="GO:0005524">
    <property type="term" value="F:ATP binding"/>
    <property type="evidence" value="ECO:0007669"/>
    <property type="project" value="UniProtKB-UniRule"/>
</dbReference>
<keyword evidence="2 6" id="KW-0819">tRNA processing</keyword>
<comment type="similarity">
    <text evidence="6">Belongs to the tRNA(Ile)-lysidine synthase family.</text>
</comment>
<comment type="caution">
    <text evidence="8">The sequence shown here is derived from an EMBL/GenBank/DDBJ whole genome shotgun (WGS) entry which is preliminary data.</text>
</comment>
<dbReference type="GO" id="GO:0005737">
    <property type="term" value="C:cytoplasm"/>
    <property type="evidence" value="ECO:0007669"/>
    <property type="project" value="UniProtKB-SubCell"/>
</dbReference>
<evidence type="ECO:0000256" key="6">
    <source>
        <dbReference type="HAMAP-Rule" id="MF_01161"/>
    </source>
</evidence>
<evidence type="ECO:0000259" key="7">
    <source>
        <dbReference type="Pfam" id="PF01171"/>
    </source>
</evidence>
<comment type="subcellular location">
    <subcellularLocation>
        <location evidence="6">Cytoplasm</location>
    </subcellularLocation>
</comment>
<accession>A0A928DPI3</accession>
<evidence type="ECO:0000256" key="1">
    <source>
        <dbReference type="ARBA" id="ARBA00022598"/>
    </source>
</evidence>
<dbReference type="SUPFAM" id="SSF52402">
    <property type="entry name" value="Adenine nucleotide alpha hydrolases-like"/>
    <property type="match status" value="1"/>
</dbReference>
<protein>
    <recommendedName>
        <fullName evidence="6">tRNA(Ile)-lysidine synthase</fullName>
        <ecNumber evidence="6">6.3.4.19</ecNumber>
    </recommendedName>
    <alternativeName>
        <fullName evidence="6">tRNA(Ile)-2-lysyl-cytidine synthase</fullName>
    </alternativeName>
    <alternativeName>
        <fullName evidence="6">tRNA(Ile)-lysidine synthetase</fullName>
    </alternativeName>
</protein>
<dbReference type="Gene3D" id="3.40.50.620">
    <property type="entry name" value="HUPs"/>
    <property type="match status" value="1"/>
</dbReference>
<comment type="domain">
    <text evidence="6">The N-terminal region contains the highly conserved SGGXDS motif, predicted to be a P-loop motif involved in ATP binding.</text>
</comment>
<dbReference type="HAMAP" id="MF_01161">
    <property type="entry name" value="tRNA_Ile_lys_synt"/>
    <property type="match status" value="1"/>
</dbReference>
<dbReference type="GO" id="GO:0032267">
    <property type="term" value="F:tRNA(Ile)-lysidine synthase activity"/>
    <property type="evidence" value="ECO:0007669"/>
    <property type="project" value="UniProtKB-EC"/>
</dbReference>
<dbReference type="InterPro" id="IPR011063">
    <property type="entry name" value="TilS/TtcA_N"/>
</dbReference>
<evidence type="ECO:0000256" key="4">
    <source>
        <dbReference type="ARBA" id="ARBA00022840"/>
    </source>
</evidence>
<dbReference type="CDD" id="cd01992">
    <property type="entry name" value="TilS_N"/>
    <property type="match status" value="1"/>
</dbReference>
<dbReference type="EC" id="6.3.4.19" evidence="6"/>
<reference evidence="8" key="1">
    <citation type="submission" date="2019-04" db="EMBL/GenBank/DDBJ databases">
        <title>Evolution of Biomass-Degrading Anaerobic Consortia Revealed by Metagenomics.</title>
        <authorList>
            <person name="Peng X."/>
        </authorList>
    </citation>
    <scope>NUCLEOTIDE SEQUENCE</scope>
    <source>
        <strain evidence="8">SIG66</strain>
    </source>
</reference>
<keyword evidence="1 6" id="KW-0436">Ligase</keyword>
<feature type="domain" description="tRNA(Ile)-lysidine/2-thiocytidine synthase N-terminal" evidence="7">
    <location>
        <begin position="28"/>
        <end position="211"/>
    </location>
</feature>
<organism evidence="8 9">
    <name type="scientific">Candidatus Avelusimicrobium gallicola</name>
    <dbReference type="NCBI Taxonomy" id="2562704"/>
    <lineage>
        <taxon>Bacteria</taxon>
        <taxon>Pseudomonadati</taxon>
        <taxon>Elusimicrobiota</taxon>
        <taxon>Elusimicrobia</taxon>
        <taxon>Elusimicrobiales</taxon>
        <taxon>Elusimicrobiaceae</taxon>
        <taxon>Candidatus Avelusimicrobium</taxon>
    </lineage>
</organism>
<dbReference type="NCBIfam" id="TIGR02432">
    <property type="entry name" value="lysidine_TilS_N"/>
    <property type="match status" value="1"/>
</dbReference>
<dbReference type="InterPro" id="IPR012795">
    <property type="entry name" value="tRNA_Ile_lys_synt_N"/>
</dbReference>
<dbReference type="PANTHER" id="PTHR43033:SF1">
    <property type="entry name" value="TRNA(ILE)-LYSIDINE SYNTHASE-RELATED"/>
    <property type="match status" value="1"/>
</dbReference>
<evidence type="ECO:0000256" key="3">
    <source>
        <dbReference type="ARBA" id="ARBA00022741"/>
    </source>
</evidence>
<evidence type="ECO:0000313" key="8">
    <source>
        <dbReference type="EMBL" id="MBE6421051.1"/>
    </source>
</evidence>
<comment type="function">
    <text evidence="6">Ligates lysine onto the cytidine present at position 34 of the AUA codon-specific tRNA(Ile) that contains the anticodon CAU, in an ATP-dependent manner. Cytidine is converted to lysidine, thus changing the amino acid specificity of the tRNA from methionine to isoleucine.</text>
</comment>
<evidence type="ECO:0000256" key="5">
    <source>
        <dbReference type="ARBA" id="ARBA00048539"/>
    </source>
</evidence>
<dbReference type="InterPro" id="IPR012094">
    <property type="entry name" value="tRNA_Ile_lys_synt"/>
</dbReference>
<name>A0A928DPI3_9BACT</name>
<sequence>MTKKSFNASVLPRMRNFSSKLITRKDSVLVGFSGGADSVCLLHFLKYLAVEKHFALAAVHINHGLRGKEAARDQSFCKKICKEWDIEFFCEKVNVKKLAKEQDLSPEHAARKARYGAFMRVCKKWGATKLALGHHLDDQAETFLLNLLRGTKAKGLGGIPVRRNLCTQTEIVRPLLCVSRQEVMDYLKGNGLTHITDETNFDDAFRRNWVRGTLLPLLETKQPQIRAHLAQMAEEISALFSK</sequence>
<comment type="catalytic activity">
    <reaction evidence="5 6">
        <text>cytidine(34) in tRNA(Ile2) + L-lysine + ATP = lysidine(34) in tRNA(Ile2) + AMP + diphosphate + H(+)</text>
        <dbReference type="Rhea" id="RHEA:43744"/>
        <dbReference type="Rhea" id="RHEA-COMP:10625"/>
        <dbReference type="Rhea" id="RHEA-COMP:10670"/>
        <dbReference type="ChEBI" id="CHEBI:15378"/>
        <dbReference type="ChEBI" id="CHEBI:30616"/>
        <dbReference type="ChEBI" id="CHEBI:32551"/>
        <dbReference type="ChEBI" id="CHEBI:33019"/>
        <dbReference type="ChEBI" id="CHEBI:82748"/>
        <dbReference type="ChEBI" id="CHEBI:83665"/>
        <dbReference type="ChEBI" id="CHEBI:456215"/>
        <dbReference type="EC" id="6.3.4.19"/>
    </reaction>
</comment>
<dbReference type="InterPro" id="IPR014729">
    <property type="entry name" value="Rossmann-like_a/b/a_fold"/>
</dbReference>
<evidence type="ECO:0000313" key="9">
    <source>
        <dbReference type="Proteomes" id="UP000725649"/>
    </source>
</evidence>
<evidence type="ECO:0000256" key="2">
    <source>
        <dbReference type="ARBA" id="ARBA00022694"/>
    </source>
</evidence>
<feature type="binding site" evidence="6">
    <location>
        <begin position="33"/>
        <end position="38"/>
    </location>
    <ligand>
        <name>ATP</name>
        <dbReference type="ChEBI" id="CHEBI:30616"/>
    </ligand>
</feature>
<keyword evidence="4 6" id="KW-0067">ATP-binding</keyword>
<keyword evidence="6" id="KW-0963">Cytoplasm</keyword>
<dbReference type="EMBL" id="SUVG01000003">
    <property type="protein sequence ID" value="MBE6421051.1"/>
    <property type="molecule type" value="Genomic_DNA"/>
</dbReference>
<keyword evidence="3 6" id="KW-0547">Nucleotide-binding</keyword>
<dbReference type="AlphaFoldDB" id="A0A928DPI3"/>
<dbReference type="PANTHER" id="PTHR43033">
    <property type="entry name" value="TRNA(ILE)-LYSIDINE SYNTHASE-RELATED"/>
    <property type="match status" value="1"/>
</dbReference>
<dbReference type="GO" id="GO:0006400">
    <property type="term" value="P:tRNA modification"/>
    <property type="evidence" value="ECO:0007669"/>
    <property type="project" value="UniProtKB-UniRule"/>
</dbReference>
<dbReference type="Proteomes" id="UP000725649">
    <property type="component" value="Unassembled WGS sequence"/>
</dbReference>